<protein>
    <submittedName>
        <fullName evidence="1">Uncharacterized protein</fullName>
    </submittedName>
</protein>
<reference evidence="2" key="2">
    <citation type="journal article" date="2018" name="Mol. Plant Microbe Interact.">
        <title>Genome sequence resources for the wheat stripe rust pathogen (Puccinia striiformis f. sp. tritici) and the barley stripe rust pathogen (Puccinia striiformis f. sp. hordei).</title>
        <authorList>
            <person name="Xia C."/>
            <person name="Wang M."/>
            <person name="Yin C."/>
            <person name="Cornejo O.E."/>
            <person name="Hulbert S.H."/>
            <person name="Chen X."/>
        </authorList>
    </citation>
    <scope>NUCLEOTIDE SEQUENCE [LARGE SCALE GENOMIC DNA]</scope>
    <source>
        <strain evidence="2">93-210</strain>
    </source>
</reference>
<dbReference type="EMBL" id="CM045866">
    <property type="protein sequence ID" value="KAI7961050.1"/>
    <property type="molecule type" value="Genomic_DNA"/>
</dbReference>
<reference evidence="2" key="1">
    <citation type="journal article" date="2018" name="BMC Genomics">
        <title>Genomic insights into host adaptation between the wheat stripe rust pathogen (Puccinia striiformis f. sp. tritici) and the barley stripe rust pathogen (Puccinia striiformis f. sp. hordei).</title>
        <authorList>
            <person name="Xia C."/>
            <person name="Wang M."/>
            <person name="Yin C."/>
            <person name="Cornejo O.E."/>
            <person name="Hulbert S.H."/>
            <person name="Chen X."/>
        </authorList>
    </citation>
    <scope>NUCLEOTIDE SEQUENCE [LARGE SCALE GENOMIC DNA]</scope>
    <source>
        <strain evidence="2">93-210</strain>
    </source>
</reference>
<evidence type="ECO:0000313" key="2">
    <source>
        <dbReference type="Proteomes" id="UP001060170"/>
    </source>
</evidence>
<gene>
    <name evidence="1" type="ORF">MJO28_001539</name>
</gene>
<organism evidence="1 2">
    <name type="scientific">Puccinia striiformis f. sp. tritici</name>
    <dbReference type="NCBI Taxonomy" id="168172"/>
    <lineage>
        <taxon>Eukaryota</taxon>
        <taxon>Fungi</taxon>
        <taxon>Dikarya</taxon>
        <taxon>Basidiomycota</taxon>
        <taxon>Pucciniomycotina</taxon>
        <taxon>Pucciniomycetes</taxon>
        <taxon>Pucciniales</taxon>
        <taxon>Pucciniaceae</taxon>
        <taxon>Puccinia</taxon>
    </lineage>
</organism>
<comment type="caution">
    <text evidence="1">The sequence shown here is derived from an EMBL/GenBank/DDBJ whole genome shotgun (WGS) entry which is preliminary data.</text>
</comment>
<evidence type="ECO:0000313" key="1">
    <source>
        <dbReference type="EMBL" id="KAI7961050.1"/>
    </source>
</evidence>
<sequence length="263" mass="28146">MSGDQAVQTKHDLTSWKSVVISLQPHLESCRSNGMVGQTTLDSYFRSSRTSEADPDRSIPASNDLPSNSIGAAAAALPNVADLFANAFKPLGNTAPTNDVGLLWDKWLYLPLGLLPLANQIISQSVQYHRLISLFCHHPVTTPLHVLLVLNTGIAHHNDHPNVDPPSLNQDNDNQINTDRVNVDPSLANPGTNAIIDPALLPLPSSRTNSRTTTSVRSGPGTSTVAIQEQLTTDNVRALGGRAETHTIIGDHSDQDSIAIITG</sequence>
<name>A0ACC0ETT8_9BASI</name>
<proteinExistence type="predicted"/>
<accession>A0ACC0ETT8</accession>
<reference evidence="1 2" key="3">
    <citation type="journal article" date="2022" name="Microbiol. Spectr.">
        <title>Folding features and dynamics of 3D genome architecture in plant fungal pathogens.</title>
        <authorList>
            <person name="Xia C."/>
        </authorList>
    </citation>
    <scope>NUCLEOTIDE SEQUENCE [LARGE SCALE GENOMIC DNA]</scope>
    <source>
        <strain evidence="1 2">93-210</strain>
    </source>
</reference>
<keyword evidence="2" id="KW-1185">Reference proteome</keyword>
<dbReference type="Proteomes" id="UP001060170">
    <property type="component" value="Chromosome 2"/>
</dbReference>